<sequence length="66" mass="7603">MNMTVAEAIKSSEIEVEFFSRQDIVSSIRINFDMNHPVEATRDKMAQGAAMRNRCRLCFAPLVRIR</sequence>
<dbReference type="EMBL" id="VFRQ01000013">
    <property type="protein sequence ID" value="TPE42430.1"/>
    <property type="molecule type" value="Genomic_DNA"/>
</dbReference>
<name>A0A501W2C2_9BACT</name>
<evidence type="ECO:0000313" key="1">
    <source>
        <dbReference type="EMBL" id="TPE42430.1"/>
    </source>
</evidence>
<dbReference type="RefSeq" id="WP_140623513.1">
    <property type="nucleotide sequence ID" value="NZ_VFRQ01000013.1"/>
</dbReference>
<dbReference type="AlphaFoldDB" id="A0A501W2C2"/>
<dbReference type="Proteomes" id="UP000316727">
    <property type="component" value="Unassembled WGS sequence"/>
</dbReference>
<dbReference type="OrthoDB" id="9813719at2"/>
<keyword evidence="2" id="KW-1185">Reference proteome</keyword>
<reference evidence="1 2" key="1">
    <citation type="submission" date="2019-06" db="EMBL/GenBank/DDBJ databases">
        <title>A novel bacterium of genus Pontibacter, isolated from marine sediment.</title>
        <authorList>
            <person name="Huang H."/>
            <person name="Mo K."/>
            <person name="Hu Y."/>
        </authorList>
    </citation>
    <scope>NUCLEOTIDE SEQUENCE [LARGE SCALE GENOMIC DNA]</scope>
    <source>
        <strain evidence="1 2">HB172049</strain>
    </source>
</reference>
<proteinExistence type="predicted"/>
<evidence type="ECO:0000313" key="2">
    <source>
        <dbReference type="Proteomes" id="UP000316727"/>
    </source>
</evidence>
<gene>
    <name evidence="1" type="ORF">FJM65_18220</name>
</gene>
<organism evidence="1 2">
    <name type="scientific">Pontibacter mangrovi</name>
    <dbReference type="NCBI Taxonomy" id="2589816"/>
    <lineage>
        <taxon>Bacteria</taxon>
        <taxon>Pseudomonadati</taxon>
        <taxon>Bacteroidota</taxon>
        <taxon>Cytophagia</taxon>
        <taxon>Cytophagales</taxon>
        <taxon>Hymenobacteraceae</taxon>
        <taxon>Pontibacter</taxon>
    </lineage>
</organism>
<protein>
    <submittedName>
        <fullName evidence="1">Uncharacterized protein</fullName>
    </submittedName>
</protein>
<accession>A0A501W2C2</accession>
<comment type="caution">
    <text evidence="1">The sequence shown here is derived from an EMBL/GenBank/DDBJ whole genome shotgun (WGS) entry which is preliminary data.</text>
</comment>